<feature type="domain" description="Heterokaryon incompatibility" evidence="1">
    <location>
        <begin position="49"/>
        <end position="197"/>
    </location>
</feature>
<dbReference type="OrthoDB" id="194358at2759"/>
<dbReference type="AlphaFoldDB" id="A0A077WEQ7"/>
<dbReference type="PANTHER" id="PTHR24148:SF64">
    <property type="entry name" value="HETEROKARYON INCOMPATIBILITY DOMAIN-CONTAINING PROTEIN"/>
    <property type="match status" value="1"/>
</dbReference>
<evidence type="ECO:0000313" key="2">
    <source>
        <dbReference type="EMBL" id="CDS05910.1"/>
    </source>
</evidence>
<dbReference type="InterPro" id="IPR010730">
    <property type="entry name" value="HET"/>
</dbReference>
<sequence>MQVIRPATNSYHRQRMIKKMNEAKDIPSFYYALSHLWGVTKEKRSFRRALSHLWGVTKEDRYSWNDISEYVIDEEGQPVKPVPMRPEKRDALLALLKDHPDSYWWIDVLCARVDTPLDIMGDIYGCCLECIAMIDCDPSLISKLHTKRNIKTLDEERVTGDLIEEFRQLVEEYPHFIDHICTFVQSKWWQRVWTWQEMALPFEVRFMSETDTQRLPWDTITMDDLINSSDNAERIDLLYFSDFNQLCQKTHNFRAWSSEIKQARNFNKRRFGKMDSLDFVNLIGSWRTSNRQCMDPADYVYGVLGMLQIKIPRLKNPYDVWERFLYELEDFMKTTGLDDFGGGQTLRISIFAHHFDICEAENMSDVYRKLLQ</sequence>
<dbReference type="Pfam" id="PF06985">
    <property type="entry name" value="HET"/>
    <property type="match status" value="1"/>
</dbReference>
<accession>A0A077WEQ7</accession>
<dbReference type="EMBL" id="LK023318">
    <property type="protein sequence ID" value="CDS05910.1"/>
    <property type="molecule type" value="Genomic_DNA"/>
</dbReference>
<proteinExistence type="predicted"/>
<name>A0A077WEQ7_9FUNG</name>
<organism evidence="2">
    <name type="scientific">Lichtheimia ramosa</name>
    <dbReference type="NCBI Taxonomy" id="688394"/>
    <lineage>
        <taxon>Eukaryota</taxon>
        <taxon>Fungi</taxon>
        <taxon>Fungi incertae sedis</taxon>
        <taxon>Mucoromycota</taxon>
        <taxon>Mucoromycotina</taxon>
        <taxon>Mucoromycetes</taxon>
        <taxon>Mucorales</taxon>
        <taxon>Lichtheimiaceae</taxon>
        <taxon>Lichtheimia</taxon>
    </lineage>
</organism>
<dbReference type="InterPro" id="IPR052895">
    <property type="entry name" value="HetReg/Transcr_Mod"/>
</dbReference>
<gene>
    <name evidence="2" type="ORF">LRAMOSA08438</name>
</gene>
<dbReference type="PANTHER" id="PTHR24148">
    <property type="entry name" value="ANKYRIN REPEAT DOMAIN-CONTAINING PROTEIN 39 HOMOLOG-RELATED"/>
    <property type="match status" value="1"/>
</dbReference>
<reference evidence="2" key="1">
    <citation type="journal article" date="2014" name="Genome Announc.">
        <title>De novo whole-genome sequence and genome annotation of Lichtheimia ramosa.</title>
        <authorList>
            <person name="Linde J."/>
            <person name="Schwartze V."/>
            <person name="Binder U."/>
            <person name="Lass-Florl C."/>
            <person name="Voigt K."/>
            <person name="Horn F."/>
        </authorList>
    </citation>
    <scope>NUCLEOTIDE SEQUENCE</scope>
    <source>
        <strain evidence="2">JMRC FSU:6197</strain>
    </source>
</reference>
<evidence type="ECO:0000259" key="1">
    <source>
        <dbReference type="Pfam" id="PF06985"/>
    </source>
</evidence>
<protein>
    <recommendedName>
        <fullName evidence="1">Heterokaryon incompatibility domain-containing protein</fullName>
    </recommendedName>
</protein>